<dbReference type="GO" id="GO:0043041">
    <property type="term" value="P:amino acid activation for nonribosomal peptide biosynthetic process"/>
    <property type="evidence" value="ECO:0007669"/>
    <property type="project" value="UniProtKB-ARBA"/>
</dbReference>
<dbReference type="FunFam" id="1.10.1200.10:FF:000005">
    <property type="entry name" value="Nonribosomal peptide synthetase 1"/>
    <property type="match status" value="1"/>
</dbReference>
<dbReference type="Pfam" id="PF00668">
    <property type="entry name" value="Condensation"/>
    <property type="match status" value="4"/>
</dbReference>
<protein>
    <recommendedName>
        <fullName evidence="6">Carrier domain-containing protein</fullName>
    </recommendedName>
</protein>
<keyword evidence="8" id="KW-1185">Reference proteome</keyword>
<dbReference type="Gene3D" id="3.30.300.30">
    <property type="match status" value="2"/>
</dbReference>
<dbReference type="FunFam" id="3.40.50.980:FF:000002">
    <property type="entry name" value="Enterobactin synthetase component F"/>
    <property type="match status" value="1"/>
</dbReference>
<dbReference type="InterPro" id="IPR000873">
    <property type="entry name" value="AMP-dep_synth/lig_dom"/>
</dbReference>
<evidence type="ECO:0000256" key="4">
    <source>
        <dbReference type="ARBA" id="ARBA00022553"/>
    </source>
</evidence>
<dbReference type="FunFam" id="1.10.1200.10:FF:000016">
    <property type="entry name" value="Non-ribosomal peptide synthase"/>
    <property type="match status" value="1"/>
</dbReference>
<dbReference type="SUPFAM" id="SSF51197">
    <property type="entry name" value="Clavaminate synthase-like"/>
    <property type="match status" value="1"/>
</dbReference>
<keyword evidence="3" id="KW-0596">Phosphopantetheine</keyword>
<dbReference type="InterPro" id="IPR009081">
    <property type="entry name" value="PP-bd_ACP"/>
</dbReference>
<dbReference type="Pfam" id="PF02668">
    <property type="entry name" value="TauD"/>
    <property type="match status" value="1"/>
</dbReference>
<dbReference type="Gene3D" id="3.30.559.10">
    <property type="entry name" value="Chloramphenicol acetyltransferase-like domain"/>
    <property type="match status" value="4"/>
</dbReference>
<dbReference type="InterPro" id="IPR020806">
    <property type="entry name" value="PKS_PP-bd"/>
</dbReference>
<dbReference type="InterPro" id="IPR006162">
    <property type="entry name" value="Ppantetheine_attach_site"/>
</dbReference>
<evidence type="ECO:0000256" key="3">
    <source>
        <dbReference type="ARBA" id="ARBA00022450"/>
    </source>
</evidence>
<dbReference type="Proteomes" id="UP000029493">
    <property type="component" value="Chromosome"/>
</dbReference>
<dbReference type="InterPro" id="IPR045851">
    <property type="entry name" value="AMP-bd_C_sf"/>
</dbReference>
<keyword evidence="5" id="KW-0560">Oxidoreductase</keyword>
<evidence type="ECO:0000256" key="1">
    <source>
        <dbReference type="ARBA" id="ARBA00001957"/>
    </source>
</evidence>
<feature type="domain" description="Carrier" evidence="6">
    <location>
        <begin position="2497"/>
        <end position="2572"/>
    </location>
</feature>
<dbReference type="KEGG" id="psw:LK03_02900"/>
<comment type="similarity">
    <text evidence="2">Belongs to the ATP-dependent AMP-binding enzyme family.</text>
</comment>
<name>A0A089WG38_9PSED</name>
<dbReference type="eggNOG" id="COG1020">
    <property type="taxonomic scope" value="Bacteria"/>
</dbReference>
<dbReference type="PROSITE" id="PS00455">
    <property type="entry name" value="AMP_BINDING"/>
    <property type="match status" value="2"/>
</dbReference>
<dbReference type="FunFam" id="2.30.38.10:FF:000001">
    <property type="entry name" value="Non-ribosomal peptide synthetase PvdI"/>
    <property type="match status" value="1"/>
</dbReference>
<dbReference type="GO" id="GO:0016706">
    <property type="term" value="F:2-oxoglutarate-dependent dioxygenase activity"/>
    <property type="evidence" value="ECO:0007669"/>
    <property type="project" value="UniProtKB-ARBA"/>
</dbReference>
<dbReference type="EMBL" id="CP009455">
    <property type="protein sequence ID" value="AIR88250.1"/>
    <property type="molecule type" value="Genomic_DNA"/>
</dbReference>
<reference evidence="7 8" key="1">
    <citation type="submission" date="2014-09" db="EMBL/GenBank/DDBJ databases">
        <authorList>
            <person name="Chan K.-G."/>
        </authorList>
    </citation>
    <scope>NUCLEOTIDE SEQUENCE [LARGE SCALE GENOMIC DNA]</scope>
    <source>
        <strain evidence="7 8">ND07</strain>
    </source>
</reference>
<dbReference type="Gene3D" id="3.40.50.980">
    <property type="match status" value="4"/>
</dbReference>
<evidence type="ECO:0000256" key="5">
    <source>
        <dbReference type="ARBA" id="ARBA00023002"/>
    </source>
</evidence>
<dbReference type="Pfam" id="PF00550">
    <property type="entry name" value="PP-binding"/>
    <property type="match status" value="2"/>
</dbReference>
<dbReference type="GO" id="GO:0031177">
    <property type="term" value="F:phosphopantetheine binding"/>
    <property type="evidence" value="ECO:0007669"/>
    <property type="project" value="InterPro"/>
</dbReference>
<dbReference type="Gene3D" id="1.10.1200.10">
    <property type="entry name" value="ACP-like"/>
    <property type="match status" value="2"/>
</dbReference>
<accession>A0A089WG38</accession>
<dbReference type="PROSITE" id="PS00012">
    <property type="entry name" value="PHOSPHOPANTETHEINE"/>
    <property type="match status" value="2"/>
</dbReference>
<dbReference type="Pfam" id="PF00501">
    <property type="entry name" value="AMP-binding"/>
    <property type="match status" value="2"/>
</dbReference>
<gene>
    <name evidence="7" type="ORF">LK03_02900</name>
</gene>
<dbReference type="Pfam" id="PF13193">
    <property type="entry name" value="AMP-binding_C"/>
    <property type="match status" value="2"/>
</dbReference>
<dbReference type="PANTHER" id="PTHR45398">
    <property type="match status" value="1"/>
</dbReference>
<dbReference type="SUPFAM" id="SSF47336">
    <property type="entry name" value="ACP-like"/>
    <property type="match status" value="2"/>
</dbReference>
<dbReference type="CDD" id="cd05930">
    <property type="entry name" value="A_NRPS"/>
    <property type="match status" value="1"/>
</dbReference>
<dbReference type="GO" id="GO:0044550">
    <property type="term" value="P:secondary metabolite biosynthetic process"/>
    <property type="evidence" value="ECO:0007669"/>
    <property type="project" value="UniProtKB-ARBA"/>
</dbReference>
<dbReference type="Gene3D" id="2.30.38.10">
    <property type="entry name" value="Luciferase, Domain 3"/>
    <property type="match status" value="2"/>
</dbReference>
<dbReference type="Gene3D" id="3.30.559.30">
    <property type="entry name" value="Nonribosomal peptide synthetase, condensation domain"/>
    <property type="match status" value="4"/>
</dbReference>
<dbReference type="InterPro" id="IPR042098">
    <property type="entry name" value="TauD-like_sf"/>
</dbReference>
<dbReference type="CDD" id="cd19531">
    <property type="entry name" value="LCL_NRPS-like"/>
    <property type="match status" value="2"/>
</dbReference>
<dbReference type="STRING" id="157783.LK03_02900"/>
<dbReference type="CDD" id="cd19543">
    <property type="entry name" value="DCL_NRPS"/>
    <property type="match status" value="1"/>
</dbReference>
<dbReference type="NCBIfam" id="TIGR01720">
    <property type="entry name" value="NRPS-para261"/>
    <property type="match status" value="1"/>
</dbReference>
<organism evidence="7 8">
    <name type="scientific">Pseudomonas cremoricolorata</name>
    <dbReference type="NCBI Taxonomy" id="157783"/>
    <lineage>
        <taxon>Bacteria</taxon>
        <taxon>Pseudomonadati</taxon>
        <taxon>Pseudomonadota</taxon>
        <taxon>Gammaproteobacteria</taxon>
        <taxon>Pseudomonadales</taxon>
        <taxon>Pseudomonadaceae</taxon>
        <taxon>Pseudomonas</taxon>
    </lineage>
</organism>
<dbReference type="GO" id="GO:0072330">
    <property type="term" value="P:monocarboxylic acid biosynthetic process"/>
    <property type="evidence" value="ECO:0007669"/>
    <property type="project" value="UniProtKB-ARBA"/>
</dbReference>
<proteinExistence type="inferred from homology"/>
<dbReference type="SMART" id="SM00823">
    <property type="entry name" value="PKS_PP"/>
    <property type="match status" value="2"/>
</dbReference>
<keyword evidence="4" id="KW-0597">Phosphoprotein</keyword>
<evidence type="ECO:0000313" key="7">
    <source>
        <dbReference type="EMBL" id="AIR88250.1"/>
    </source>
</evidence>
<dbReference type="PROSITE" id="PS50075">
    <property type="entry name" value="CARRIER"/>
    <property type="match status" value="2"/>
</dbReference>
<evidence type="ECO:0000259" key="6">
    <source>
        <dbReference type="PROSITE" id="PS50075"/>
    </source>
</evidence>
<dbReference type="FunFam" id="3.30.300.30:FF:000010">
    <property type="entry name" value="Enterobactin synthetase component F"/>
    <property type="match status" value="2"/>
</dbReference>
<feature type="domain" description="Carrier" evidence="6">
    <location>
        <begin position="1009"/>
        <end position="1083"/>
    </location>
</feature>
<dbReference type="NCBIfam" id="TIGR01733">
    <property type="entry name" value="AA-adenyl-dom"/>
    <property type="match status" value="2"/>
</dbReference>
<dbReference type="SUPFAM" id="SSF52777">
    <property type="entry name" value="CoA-dependent acyltransferases"/>
    <property type="match status" value="8"/>
</dbReference>
<dbReference type="FunFam" id="3.40.50.12780:FF:000012">
    <property type="entry name" value="Non-ribosomal peptide synthetase"/>
    <property type="match status" value="1"/>
</dbReference>
<dbReference type="FunFam" id="3.40.50.980:FF:000001">
    <property type="entry name" value="Non-ribosomal peptide synthetase"/>
    <property type="match status" value="2"/>
</dbReference>
<dbReference type="NCBIfam" id="NF003417">
    <property type="entry name" value="PRK04813.1"/>
    <property type="match status" value="2"/>
</dbReference>
<comment type="cofactor">
    <cofactor evidence="1">
        <name>pantetheine 4'-phosphate</name>
        <dbReference type="ChEBI" id="CHEBI:47942"/>
    </cofactor>
</comment>
<dbReference type="CDD" id="cd19534">
    <property type="entry name" value="E_NRPS"/>
    <property type="match status" value="1"/>
</dbReference>
<dbReference type="InterPro" id="IPR025110">
    <property type="entry name" value="AMP-bd_C"/>
</dbReference>
<sequence>MSEHAARNQHLVERIRGLGADKRRQLFAKLHDMGIEVARLPIVPAAPGEALPLSFAQQRQWFLWQLAPSSSAYHIPTALVLHGALDVERLHASFAALLTRHASLRTRFVEAHGEVSQVVDAHAVPHIETLSLARDSAPLEQCLRDCVAEFTARPFDLANGPLLRVGLAPISTDQHLLVLVLQHIVTDGWSMGVMVEELLAAYQGAAHTLPALPVQYSDFAAWQRQWMAAGEGERQLAYWKAQLGDPEQVLELPSDHPRPAAISPAGARVPISLPAPLVSDLRQRARAEGVSLFVLLLASFHTLLHRYSGQALVRVGVPVANRTRLETERLIGLFVNTQVLAAQVQDDEPFSTLLQRVSQQVREAQAHQDLPFEHLVEALGVTRSLSHNPLFQAMHNHQDGVQQAAALQLPGLRVEPLQWDAATAQLDLTLETQDDGSTLHAALIYASDLFEHARIEAMARHWLNLLQGIVAAPAARVAELPLLDAAQRALIVEQWNATASDRYPLDTPVQQLIERQVQASPEAPALRFAGQTLSYAELDQRANRLARHLVSLGVGAEVVVGIAAERSVEMVVGLLAILKAGGAYVPLDPEYPEERLAYMIDDSGIALLVSQSHLRLPCPAGVTCLALDTLELDELSGAALNVAVDPEQLAYVIYTSGSTGKPKGAGNRHRALTNRLCWMQEAYRLQAGEVVLQKTPFSFDVSVWEFFWPLLSGACLAVAGPGDHRDPRRLIELIEAYQVSTLHFVPSMLQMFLLDEQVGRCTSLRRIVCSGEALPVDAQEQVLARLPWTALYNLYGPTEAAIDVTHWTCRDEGRDAVPIGQPIANLQTYVLDAQLQAVPAGVVGELYLGGEGLARGYHRRPALTAERFVTSPFGAGQRLYRTGDLASQRADGVIEYRGRIDHQVKIRGLRIELGEIEARLMEQHAVREAVVLALDGVLVGYVVPRQWQPEAQPALREALREPLRQALPDYMVPSQLLFIERMPLSPNGKLERKALPRPQASAVQAHYEAPRGEREECLAAIWQTVLKRPQVGRSDNFFELGGDSILSIQVVSRARQAGLNFSPKDLFQHQTVQALAAVAVSAAPSVQIDQRPLSGDTPLLPFQHWFFETIQASPQQWNQSLLLTPRQPIEATALERALQALLRQHDALRLRFNAGRGHFAALEAEPAALLWQEAVADDSALNDAAERAQRSLDLAHGPLLRALLASRADGSQRLLLVIHHLAVDGVSWRVLLEDLHAAYHQQALPAKTHSLKAWAEHLQAAAQSPRLEQQLAYWQAQALDLDLPEARSGARLCNRDARSVQTRLSAEQTHRLLQQAPAAYRSQVNDLLLTALARVIGDWSGCDEVAVLLEGHGREPLGAELDLTRSVGWFTSFYPLRLPVAAELGDSLRQVKEHLRSVPDNGVGYAALRYLGSPKTRAALAAQPLPRITFNYLGQLDGSFAGDDALFVPASEPRGQEQAADAPLGNWLTLNGQVYGGELLVDWQYSAQMFEDSTVQRLASAYEQALGELIEHCCAAGSGSLTPSDVPLAGLDQAALDRLQLDPRQVQDLYPLSPMQQGMLFHSLYQPGDGAYINQLSVAVDGLDLERLRGAWQAALDTHDSLRSAFIEGERPLQVVQRHCALPFAVDDWRNRPDQADALAALSERLRLQGFDLRRAPLLDLRLLRLGDERYQLLFTCHHLLLDGWSNAQLLSEVLQRYHGVAVPAPLGRYRDYIVWLAGRDAQATEQFWREHLQTLDAPTRLAAALPSPGAAEHAHGQHLRELDAAACERLNAFARQHSVTLNTVMQAAWALLLQRYTGQSTVAFGATVAGRSAPLPGIETQVGLFINTLPVIVSPKGEQHPAAFLADVQAYNLGLREHEHTPLFDIQRWAGQGGEGLFDTLLVFENYPVAEALQQGAGAGLRFGAVSTQEQTSLPLTLLVGVEAGISLHFQYHAEQFSAAQVEAIAMHLLQLLGGLVQQPQALGELSLLSANERQRMLLEWNAEARPSVAARCIHSHIAERASEQPEHLAVIDGDHQLSYAALEQRANRLAQRLVGMGVGPEVRVAVALPRSSDLLVALLGVLKAGGAYVPLDPDYPAERLAYMLADSRAQVLISQATVRAGLTLEASLQVLDIQPGQHWLAEYPASAPHTTVSPDNLAYVIYTSGSTGLPKGVAITHRNVQALLDWSQRTFSRDDLQGVLAATSVCFDLSVWEIFITLASGGFLVLARNALALPELPARDRVRLINSVPSALAALLRAGQVPASVRIINLAGETLKQALVDDLYQLPGVEQVNDLYGPSEDTTYSTWSVRKAGGTASIGRPLPGTGSYLLGDDLQPAPLGVGAELYLSGAGLTRGYLGRPGLTAERFVPNPFGTPGERLYRTSDLTRYRADGVLEYLGRVDHQVKIRGFRVELGEIEARLLALPEVREAAVLACELQGGVQLVAYLAAQGVDAEAAQQADLGATLKARLAEQLPGYMVPAFIVWLPALPLTPNGKLERKALPAPQPEVQSATRRAPHSPLQCQLAEVWQEVLEVPEVGLDDQFFELGGHSLLATQVIARLQTQLSQPVSLRDLFQHPRLEDFAAQLQARSAEVQAPLPQLSAAGAEAGALLSLAQRRLWVVEQLSGASGAYGMPLALRLHGELQVPLLREALAEVMRRHDVLRTAYIADDEGDPQAVVHAVVSVELPLHDLTGLSRAEQESAVAEAVLDNASTPISLLLAPLLRGRVLRLGAREHVVLYAMHHIISDGWSMSLLVNELVELYGLLRDGQPARLEPLPVQYSDYARWQLAMQQQGVLAAQGDYWRQALAGNSGLLRLPSDQPRSARASGAGADLPVHLDAALVTGLQALAGQAGTTLYSVLLAAFQLLLHRASASDDVLVGADVAGRPRAELERLIGFFVNILPLRSRYAAEQPLRDYLSATAAIALAAFEHQDLPFDMIVEAAGVARQRGVNPLVQVLFVMNNLPVRDSSLDALKVEVLPALSRYSKFDMALFLDQDGDGLRGTWQYASELFSAERVRALATDWIGLLQQMLREPDIRLGDLKMSTDTAAAVALSTPAAATPAAAPARSKMDKLGTFLKKPRLAEPRSAVAVRESLLAAPQVFPLLIEPNDPGLDLVAWVQDNRAWMEEKLSRHAGLLFRGFAMHDIHAFEAFAEAVQPGLYGNYGDLPKKEGGKNTYRSTPYPENKMILFHNESSHQDTWPRKQLFFCEQPSPVGGATPVVDCRLMYQRLPEAVRDTFERKGLLYVRTFASNLDVSWQHFFKTDERAEVEARCRAAGIQWTWFDHDELQIRTPCPAIIRHPVTGEKTFFNQVQLHHIHCLDADVRDDLLALFGAERMPRHVYYGDGTPIDDATMTLIGELYEACAVRFDWRKGDVILLDNMLAAHARDPFEGPRKIVVAMGEMVERQTLAQAPSAAPLTQEADA</sequence>
<dbReference type="InterPro" id="IPR003819">
    <property type="entry name" value="TauD/TfdA-like"/>
</dbReference>
<dbReference type="InterPro" id="IPR010071">
    <property type="entry name" value="AA_adenyl_dom"/>
</dbReference>
<evidence type="ECO:0000313" key="8">
    <source>
        <dbReference type="Proteomes" id="UP000029493"/>
    </source>
</evidence>
<dbReference type="SUPFAM" id="SSF56801">
    <property type="entry name" value="Acetyl-CoA synthetase-like"/>
    <property type="match status" value="2"/>
</dbReference>
<dbReference type="OrthoDB" id="9757559at2"/>
<dbReference type="InterPro" id="IPR010060">
    <property type="entry name" value="NRPS_synth"/>
</dbReference>
<dbReference type="InterPro" id="IPR020845">
    <property type="entry name" value="AMP-binding_CS"/>
</dbReference>
<dbReference type="PANTHER" id="PTHR45398:SF1">
    <property type="entry name" value="ENZYME, PUTATIVE (JCVI)-RELATED"/>
    <property type="match status" value="1"/>
</dbReference>
<dbReference type="InterPro" id="IPR036736">
    <property type="entry name" value="ACP-like_sf"/>
</dbReference>
<dbReference type="InterPro" id="IPR023213">
    <property type="entry name" value="CAT-like_dom_sf"/>
</dbReference>
<dbReference type="Gene3D" id="3.60.130.10">
    <property type="entry name" value="Clavaminate synthase-like"/>
    <property type="match status" value="1"/>
</dbReference>
<dbReference type="InterPro" id="IPR001242">
    <property type="entry name" value="Condensation_dom"/>
</dbReference>
<evidence type="ECO:0000256" key="2">
    <source>
        <dbReference type="ARBA" id="ARBA00006432"/>
    </source>
</evidence>